<feature type="domain" description="Enoyl reductase (ER)" evidence="1">
    <location>
        <begin position="11"/>
        <end position="311"/>
    </location>
</feature>
<reference evidence="3" key="1">
    <citation type="submission" date="2018-05" db="EMBL/GenBank/DDBJ databases">
        <authorList>
            <person name="Li Y."/>
        </authorList>
    </citation>
    <scope>NUCLEOTIDE SEQUENCE [LARGE SCALE GENOMIC DNA]</scope>
    <source>
        <strain evidence="3">sk1b4</strain>
    </source>
</reference>
<dbReference type="EMBL" id="QETB01000005">
    <property type="protein sequence ID" value="PWF25644.1"/>
    <property type="molecule type" value="Genomic_DNA"/>
</dbReference>
<dbReference type="SUPFAM" id="SSF51735">
    <property type="entry name" value="NAD(P)-binding Rossmann-fold domains"/>
    <property type="match status" value="1"/>
</dbReference>
<dbReference type="Pfam" id="PF13602">
    <property type="entry name" value="ADH_zinc_N_2"/>
    <property type="match status" value="1"/>
</dbReference>
<evidence type="ECO:0000313" key="3">
    <source>
        <dbReference type="Proteomes" id="UP000245283"/>
    </source>
</evidence>
<protein>
    <submittedName>
        <fullName evidence="2">Oxidoreductase</fullName>
    </submittedName>
</protein>
<dbReference type="CDD" id="cd05289">
    <property type="entry name" value="MDR_like_2"/>
    <property type="match status" value="1"/>
</dbReference>
<dbReference type="InterPro" id="IPR013154">
    <property type="entry name" value="ADH-like_N"/>
</dbReference>
<sequence>MNRAIEYQGFGTPSVLDIVEAQAVEPGEGEVRVSVEAAGLNPVDWKIFSGSFGGDESKLPKGVAKDFAGVIDAVGRGVAEFAVGDEVLGSIKKAVQTDQPNGALANHLVASVRDVAKKPEGLSFVDAASLGIPALTACGSLRALEFTADDVIVISAASGGVGSIVVQLAASVGATVIGIASESSAEYLRSLGAVPVAYGPDLASRVRAAAQRPVTKLLDCFGEEYIDLALELGLSSGTYGTLVGTEGAVQKGASLTGSRDAQLGDLGRVAKLVADGTLKVTVADVYPFTTDSVREAYAELQNGHVRGKLVVDIA</sequence>
<accession>A0A2V1K357</accession>
<dbReference type="Pfam" id="PF08240">
    <property type="entry name" value="ADH_N"/>
    <property type="match status" value="1"/>
</dbReference>
<dbReference type="RefSeq" id="WP_109094132.1">
    <property type="nucleotide sequence ID" value="NZ_QETB01000005.1"/>
</dbReference>
<dbReference type="PANTHER" id="PTHR43482:SF1">
    <property type="entry name" value="PROTEIN AST1-RELATED"/>
    <property type="match status" value="1"/>
</dbReference>
<name>A0A2V1K357_9ACTO</name>
<gene>
    <name evidence="2" type="ORF">DD236_09325</name>
</gene>
<keyword evidence="3" id="KW-1185">Reference proteome</keyword>
<dbReference type="InterPro" id="IPR011032">
    <property type="entry name" value="GroES-like_sf"/>
</dbReference>
<comment type="caution">
    <text evidence="2">The sequence shown here is derived from an EMBL/GenBank/DDBJ whole genome shotgun (WGS) entry which is preliminary data.</text>
</comment>
<proteinExistence type="predicted"/>
<organism evidence="2 3">
    <name type="scientific">Ancrocorticia populi</name>
    <dbReference type="NCBI Taxonomy" id="2175228"/>
    <lineage>
        <taxon>Bacteria</taxon>
        <taxon>Bacillati</taxon>
        <taxon>Actinomycetota</taxon>
        <taxon>Actinomycetes</taxon>
        <taxon>Actinomycetales</taxon>
        <taxon>Actinomycetaceae</taxon>
        <taxon>Ancrocorticia</taxon>
    </lineage>
</organism>
<dbReference type="Gene3D" id="3.40.50.720">
    <property type="entry name" value="NAD(P)-binding Rossmann-like Domain"/>
    <property type="match status" value="1"/>
</dbReference>
<dbReference type="PANTHER" id="PTHR43482">
    <property type="entry name" value="PROTEIN AST1-RELATED"/>
    <property type="match status" value="1"/>
</dbReference>
<dbReference type="InterPro" id="IPR020843">
    <property type="entry name" value="ER"/>
</dbReference>
<dbReference type="Proteomes" id="UP000245283">
    <property type="component" value="Unassembled WGS sequence"/>
</dbReference>
<dbReference type="AlphaFoldDB" id="A0A2V1K357"/>
<dbReference type="SUPFAM" id="SSF50129">
    <property type="entry name" value="GroES-like"/>
    <property type="match status" value="1"/>
</dbReference>
<dbReference type="InterPro" id="IPR052585">
    <property type="entry name" value="Lipid_raft_assoc_Zn_ADH"/>
</dbReference>
<dbReference type="Gene3D" id="3.90.180.10">
    <property type="entry name" value="Medium-chain alcohol dehydrogenases, catalytic domain"/>
    <property type="match status" value="1"/>
</dbReference>
<dbReference type="SMART" id="SM00829">
    <property type="entry name" value="PKS_ER"/>
    <property type="match status" value="1"/>
</dbReference>
<evidence type="ECO:0000313" key="2">
    <source>
        <dbReference type="EMBL" id="PWF25644.1"/>
    </source>
</evidence>
<dbReference type="GO" id="GO:0016491">
    <property type="term" value="F:oxidoreductase activity"/>
    <property type="evidence" value="ECO:0007669"/>
    <property type="project" value="InterPro"/>
</dbReference>
<dbReference type="InterPro" id="IPR036291">
    <property type="entry name" value="NAD(P)-bd_dom_sf"/>
</dbReference>
<dbReference type="OrthoDB" id="9801186at2"/>
<evidence type="ECO:0000259" key="1">
    <source>
        <dbReference type="SMART" id="SM00829"/>
    </source>
</evidence>